<name>A0A5C6TT02_9SPHN</name>
<dbReference type="RefSeq" id="WP_147042533.1">
    <property type="nucleotide sequence ID" value="NZ_BAABIR010000005.1"/>
</dbReference>
<dbReference type="PANTHER" id="PTHR21666">
    <property type="entry name" value="PEPTIDASE-RELATED"/>
    <property type="match status" value="1"/>
</dbReference>
<dbReference type="InterPro" id="IPR011055">
    <property type="entry name" value="Dup_hybrid_motif"/>
</dbReference>
<evidence type="ECO:0000259" key="2">
    <source>
        <dbReference type="Pfam" id="PF01551"/>
    </source>
</evidence>
<evidence type="ECO:0000313" key="4">
    <source>
        <dbReference type="Proteomes" id="UP000321249"/>
    </source>
</evidence>
<keyword evidence="1" id="KW-0732">Signal</keyword>
<feature type="chain" id="PRO_5022753206" evidence="1">
    <location>
        <begin position="18"/>
        <end position="269"/>
    </location>
</feature>
<dbReference type="AlphaFoldDB" id="A0A5C6TT02"/>
<accession>A0A5C6TT02</accession>
<feature type="signal peptide" evidence="1">
    <location>
        <begin position="1"/>
        <end position="17"/>
    </location>
</feature>
<dbReference type="FunFam" id="2.70.70.10:FF:000019">
    <property type="entry name" value="M23 family peptidase"/>
    <property type="match status" value="1"/>
</dbReference>
<dbReference type="Gene3D" id="2.70.70.10">
    <property type="entry name" value="Glucose Permease (Domain IIA)"/>
    <property type="match status" value="1"/>
</dbReference>
<protein>
    <submittedName>
        <fullName evidence="3">M23 family metallopeptidase</fullName>
    </submittedName>
</protein>
<dbReference type="InterPro" id="IPR016047">
    <property type="entry name" value="M23ase_b-sheet_dom"/>
</dbReference>
<dbReference type="EMBL" id="VOQQ01000001">
    <property type="protein sequence ID" value="TXC63121.1"/>
    <property type="molecule type" value="Genomic_DNA"/>
</dbReference>
<dbReference type="Pfam" id="PF01551">
    <property type="entry name" value="Peptidase_M23"/>
    <property type="match status" value="1"/>
</dbReference>
<reference evidence="3 4" key="1">
    <citation type="journal article" date="2015" name="J. Microbiol.">
        <title>Sphingosinicella ginsenosidimutans sp. nov., with ginsenoside converting activity.</title>
        <authorList>
            <person name="Kim J.K."/>
            <person name="Kang M.S."/>
            <person name="Park S.C."/>
            <person name="Kim K.M."/>
            <person name="Choi K."/>
            <person name="Yoon M.H."/>
            <person name="Im W.T."/>
        </authorList>
    </citation>
    <scope>NUCLEOTIDE SEQUENCE [LARGE SCALE GENOMIC DNA]</scope>
    <source>
        <strain evidence="3 4">BS-11</strain>
    </source>
</reference>
<dbReference type="Proteomes" id="UP000321249">
    <property type="component" value="Unassembled WGS sequence"/>
</dbReference>
<dbReference type="SUPFAM" id="SSF51261">
    <property type="entry name" value="Duplicated hybrid motif"/>
    <property type="match status" value="1"/>
</dbReference>
<gene>
    <name evidence="3" type="ORF">FRZ32_05295</name>
</gene>
<dbReference type="OrthoDB" id="9815245at2"/>
<feature type="domain" description="M23ase beta-sheet core" evidence="2">
    <location>
        <begin position="165"/>
        <end position="260"/>
    </location>
</feature>
<dbReference type="PANTHER" id="PTHR21666:SF285">
    <property type="entry name" value="M23 FAMILY METALLOPEPTIDASE"/>
    <property type="match status" value="1"/>
</dbReference>
<organism evidence="3 4">
    <name type="scientific">Allosphingosinicella ginsenosidimutans</name>
    <dbReference type="NCBI Taxonomy" id="1176539"/>
    <lineage>
        <taxon>Bacteria</taxon>
        <taxon>Pseudomonadati</taxon>
        <taxon>Pseudomonadota</taxon>
        <taxon>Alphaproteobacteria</taxon>
        <taxon>Sphingomonadales</taxon>
        <taxon>Sphingomonadaceae</taxon>
        <taxon>Allosphingosinicella</taxon>
    </lineage>
</organism>
<dbReference type="InterPro" id="IPR050570">
    <property type="entry name" value="Cell_wall_metabolism_enzyme"/>
</dbReference>
<dbReference type="GO" id="GO:0004222">
    <property type="term" value="F:metalloendopeptidase activity"/>
    <property type="evidence" value="ECO:0007669"/>
    <property type="project" value="TreeGrafter"/>
</dbReference>
<evidence type="ECO:0000313" key="3">
    <source>
        <dbReference type="EMBL" id="TXC63121.1"/>
    </source>
</evidence>
<sequence length="269" mass="27551">MKALLAAAALILGSAAADPGVTLDGPPMQGALLRGAAPAGTLSLTLDGRPVPLAGDGRFLIGFDRDAGPEARLVIRRAGGEQVQTLRVAPRAWRIEHVGMARPSGGPTPAFQRLREGELARIGAARTAASDSIGWTQHFIWPARGRLSGQFGSQRIYAGGVPAAYHSGTDIAAGAGAAVVAPADAVVTLAPPPMFSLEGNLVILDHGMGLTSAFLHLSRVSVRTGDHVRQGQPIGAVGATGRATGPHLHWSLMWNGARVDAAAFVGGTP</sequence>
<proteinExistence type="predicted"/>
<evidence type="ECO:0000256" key="1">
    <source>
        <dbReference type="SAM" id="SignalP"/>
    </source>
</evidence>
<comment type="caution">
    <text evidence="3">The sequence shown here is derived from an EMBL/GenBank/DDBJ whole genome shotgun (WGS) entry which is preliminary data.</text>
</comment>
<dbReference type="CDD" id="cd12797">
    <property type="entry name" value="M23_peptidase"/>
    <property type="match status" value="1"/>
</dbReference>
<keyword evidence="4" id="KW-1185">Reference proteome</keyword>